<evidence type="ECO:0000313" key="2">
    <source>
        <dbReference type="EMBL" id="KAJ6647079.1"/>
    </source>
</evidence>
<protein>
    <submittedName>
        <fullName evidence="2">Uncharacterized protein</fullName>
    </submittedName>
</protein>
<feature type="compositionally biased region" description="Polar residues" evidence="1">
    <location>
        <begin position="195"/>
        <end position="205"/>
    </location>
</feature>
<evidence type="ECO:0000313" key="3">
    <source>
        <dbReference type="Proteomes" id="UP001151699"/>
    </source>
</evidence>
<name>A0A9Q0S6I8_9DIPT</name>
<organism evidence="2 3">
    <name type="scientific">Pseudolycoriella hygida</name>
    <dbReference type="NCBI Taxonomy" id="35572"/>
    <lineage>
        <taxon>Eukaryota</taxon>
        <taxon>Metazoa</taxon>
        <taxon>Ecdysozoa</taxon>
        <taxon>Arthropoda</taxon>
        <taxon>Hexapoda</taxon>
        <taxon>Insecta</taxon>
        <taxon>Pterygota</taxon>
        <taxon>Neoptera</taxon>
        <taxon>Endopterygota</taxon>
        <taxon>Diptera</taxon>
        <taxon>Nematocera</taxon>
        <taxon>Sciaroidea</taxon>
        <taxon>Sciaridae</taxon>
        <taxon>Pseudolycoriella</taxon>
    </lineage>
</organism>
<accession>A0A9Q0S6I8</accession>
<keyword evidence="3" id="KW-1185">Reference proteome</keyword>
<dbReference type="OrthoDB" id="7734146at2759"/>
<feature type="compositionally biased region" description="Low complexity" evidence="1">
    <location>
        <begin position="177"/>
        <end position="186"/>
    </location>
</feature>
<comment type="caution">
    <text evidence="2">The sequence shown here is derived from an EMBL/GenBank/DDBJ whole genome shotgun (WGS) entry which is preliminary data.</text>
</comment>
<dbReference type="EMBL" id="WJQU01000001">
    <property type="protein sequence ID" value="KAJ6647079.1"/>
    <property type="molecule type" value="Genomic_DNA"/>
</dbReference>
<sequence length="223" mass="25418">MTRMQRITEFIITGVPATENESCISIATKIASTINCILNVDTIRAFRLQKTAPLNLKKRLRNGDTKNPAIIMVKFPSTVERNDFFKKYLAYENLNLKDLGFQSTQRVYVKENLTPHNYKIFQACDGAKRDGVIDKFFTRDGICHIMLQGNDKPIIIHSLQFFYETVNTTFESSRAPKQTSKVTNSKKSTKKQRMESNALQPSNQPCAPVNQAPDNQSWAEMES</sequence>
<dbReference type="Proteomes" id="UP001151699">
    <property type="component" value="Chromosome A"/>
</dbReference>
<evidence type="ECO:0000256" key="1">
    <source>
        <dbReference type="SAM" id="MobiDB-lite"/>
    </source>
</evidence>
<dbReference type="AlphaFoldDB" id="A0A9Q0S6I8"/>
<reference evidence="2" key="1">
    <citation type="submission" date="2022-07" db="EMBL/GenBank/DDBJ databases">
        <authorList>
            <person name="Trinca V."/>
            <person name="Uliana J.V.C."/>
            <person name="Torres T.T."/>
            <person name="Ward R.J."/>
            <person name="Monesi N."/>
        </authorList>
    </citation>
    <scope>NUCLEOTIDE SEQUENCE</scope>
    <source>
        <strain evidence="2">HSMRA1968</strain>
        <tissue evidence="2">Whole embryos</tissue>
    </source>
</reference>
<gene>
    <name evidence="2" type="ORF">Bhyg_02299</name>
</gene>
<feature type="compositionally biased region" description="Polar residues" evidence="1">
    <location>
        <begin position="212"/>
        <end position="223"/>
    </location>
</feature>
<feature type="region of interest" description="Disordered" evidence="1">
    <location>
        <begin position="173"/>
        <end position="223"/>
    </location>
</feature>
<proteinExistence type="predicted"/>